<proteinExistence type="predicted"/>
<dbReference type="EMBL" id="FXAF01000008">
    <property type="protein sequence ID" value="SMF60039.1"/>
    <property type="molecule type" value="Genomic_DNA"/>
</dbReference>
<gene>
    <name evidence="1" type="ORF">SAMN02982989_1011</name>
</gene>
<dbReference type="OrthoDB" id="8421855at2"/>
<dbReference type="InterPro" id="IPR042184">
    <property type="entry name" value="YqeY/Aim41_N"/>
</dbReference>
<evidence type="ECO:0008006" key="3">
    <source>
        <dbReference type="Google" id="ProtNLM"/>
    </source>
</evidence>
<dbReference type="Gene3D" id="1.10.1510.10">
    <property type="entry name" value="Uncharacterised protein YqeY/AIM41 PF09424, N-terminal domain"/>
    <property type="match status" value="1"/>
</dbReference>
<protein>
    <recommendedName>
        <fullName evidence="3">GatB/YqeY domain-containing protein</fullName>
    </recommendedName>
</protein>
<evidence type="ECO:0000313" key="2">
    <source>
        <dbReference type="Proteomes" id="UP000192903"/>
    </source>
</evidence>
<accession>A0A1X7FWM2</accession>
<dbReference type="STRING" id="464029.SAMN02982989_1011"/>
<dbReference type="RefSeq" id="WP_085423888.1">
    <property type="nucleotide sequence ID" value="NZ_FXAF01000008.1"/>
</dbReference>
<evidence type="ECO:0000313" key="1">
    <source>
        <dbReference type="EMBL" id="SMF60039.1"/>
    </source>
</evidence>
<dbReference type="Proteomes" id="UP000192903">
    <property type="component" value="Unassembled WGS sequence"/>
</dbReference>
<reference evidence="2" key="1">
    <citation type="submission" date="2017-04" db="EMBL/GenBank/DDBJ databases">
        <authorList>
            <person name="Varghese N."/>
            <person name="Submissions S."/>
        </authorList>
    </citation>
    <scope>NUCLEOTIDE SEQUENCE [LARGE SCALE GENOMIC DNA]</scope>
    <source>
        <strain evidence="2">B4P</strain>
    </source>
</reference>
<organism evidence="1 2">
    <name type="scientific">Xaviernesmea oryzae</name>
    <dbReference type="NCBI Taxonomy" id="464029"/>
    <lineage>
        <taxon>Bacteria</taxon>
        <taxon>Pseudomonadati</taxon>
        <taxon>Pseudomonadota</taxon>
        <taxon>Alphaproteobacteria</taxon>
        <taxon>Hyphomicrobiales</taxon>
        <taxon>Rhizobiaceae</taxon>
        <taxon>Rhizobium/Agrobacterium group</taxon>
        <taxon>Xaviernesmea</taxon>
    </lineage>
</organism>
<dbReference type="AlphaFoldDB" id="A0A1X7FWM2"/>
<keyword evidence="2" id="KW-1185">Reference proteome</keyword>
<sequence>MRDAGHDIKTRMRADLRAAMKEGRASEAKLIRVLVAAIDNAEAPLLPAGDSSKDQHRFTDGTAEIARLSLGHAQVQAVLMAEIEDRERAAAEMDRLEREDRAEALRAEAMIAKRYVD</sequence>
<name>A0A1X7FWM2_9HYPH</name>